<dbReference type="PANTHER" id="PTHR48051">
    <property type="match status" value="1"/>
</dbReference>
<proteinExistence type="predicted"/>
<dbReference type="PROSITE" id="PS51424">
    <property type="entry name" value="ROC"/>
    <property type="match status" value="1"/>
</dbReference>
<dbReference type="SUPFAM" id="SSF52540">
    <property type="entry name" value="P-loop containing nucleoside triphosphate hydrolases"/>
    <property type="match status" value="1"/>
</dbReference>
<gene>
    <name evidence="6" type="ORF">JZ751_029916</name>
</gene>
<evidence type="ECO:0000256" key="3">
    <source>
        <dbReference type="ARBA" id="ARBA00022741"/>
    </source>
</evidence>
<dbReference type="EMBL" id="JAFBMS010000098">
    <property type="protein sequence ID" value="KAG9337000.1"/>
    <property type="molecule type" value="Genomic_DNA"/>
</dbReference>
<dbReference type="InterPro" id="IPR001611">
    <property type="entry name" value="Leu-rich_rpt"/>
</dbReference>
<keyword evidence="2" id="KW-0677">Repeat</keyword>
<feature type="region of interest" description="Disordered" evidence="4">
    <location>
        <begin position="1"/>
        <end position="37"/>
    </location>
</feature>
<evidence type="ECO:0000256" key="2">
    <source>
        <dbReference type="ARBA" id="ARBA00022737"/>
    </source>
</evidence>
<dbReference type="SMART" id="SM00364">
    <property type="entry name" value="LRR_BAC"/>
    <property type="match status" value="4"/>
</dbReference>
<dbReference type="Gene3D" id="3.40.50.300">
    <property type="entry name" value="P-loop containing nucleotide triphosphate hydrolases"/>
    <property type="match status" value="1"/>
</dbReference>
<dbReference type="PANTHER" id="PTHR48051:SF55">
    <property type="entry name" value="MALIGNANT FIBROUS HISTIOCYTOMA-AMPLIFIED SEQUENCE 1 HOMOLOG"/>
    <property type="match status" value="1"/>
</dbReference>
<dbReference type="Gene3D" id="3.80.10.10">
    <property type="entry name" value="Ribonuclease Inhibitor"/>
    <property type="match status" value="1"/>
</dbReference>
<evidence type="ECO:0000256" key="4">
    <source>
        <dbReference type="SAM" id="MobiDB-lite"/>
    </source>
</evidence>
<dbReference type="GO" id="GO:0005737">
    <property type="term" value="C:cytoplasm"/>
    <property type="evidence" value="ECO:0007669"/>
    <property type="project" value="TreeGrafter"/>
</dbReference>
<dbReference type="InterPro" id="IPR050216">
    <property type="entry name" value="LRR_domain-containing"/>
</dbReference>
<dbReference type="InterPro" id="IPR032675">
    <property type="entry name" value="LRR_dom_sf"/>
</dbReference>
<dbReference type="Pfam" id="PF13855">
    <property type="entry name" value="LRR_8"/>
    <property type="match status" value="1"/>
</dbReference>
<dbReference type="SUPFAM" id="SSF52058">
    <property type="entry name" value="L domain-like"/>
    <property type="match status" value="1"/>
</dbReference>
<feature type="region of interest" description="Disordered" evidence="4">
    <location>
        <begin position="781"/>
        <end position="811"/>
    </location>
</feature>
<protein>
    <recommendedName>
        <fullName evidence="5">Roc domain-containing protein</fullName>
    </recommendedName>
</protein>
<organism evidence="6 7">
    <name type="scientific">Albula glossodonta</name>
    <name type="common">roundjaw bonefish</name>
    <dbReference type="NCBI Taxonomy" id="121402"/>
    <lineage>
        <taxon>Eukaryota</taxon>
        <taxon>Metazoa</taxon>
        <taxon>Chordata</taxon>
        <taxon>Craniata</taxon>
        <taxon>Vertebrata</taxon>
        <taxon>Euteleostomi</taxon>
        <taxon>Actinopterygii</taxon>
        <taxon>Neopterygii</taxon>
        <taxon>Teleostei</taxon>
        <taxon>Albuliformes</taxon>
        <taxon>Albulidae</taxon>
        <taxon>Albula</taxon>
    </lineage>
</organism>
<dbReference type="InterPro" id="IPR003591">
    <property type="entry name" value="Leu-rich_rpt_typical-subtyp"/>
</dbReference>
<evidence type="ECO:0000259" key="5">
    <source>
        <dbReference type="PROSITE" id="PS51424"/>
    </source>
</evidence>
<dbReference type="Gene3D" id="1.10.10.10">
    <property type="entry name" value="Winged helix-like DNA-binding domain superfamily/Winged helix DNA-binding domain"/>
    <property type="match status" value="1"/>
</dbReference>
<feature type="compositionally biased region" description="Basic and acidic residues" evidence="4">
    <location>
        <begin position="1"/>
        <end position="13"/>
    </location>
</feature>
<dbReference type="InterPro" id="IPR027417">
    <property type="entry name" value="P-loop_NTPase"/>
</dbReference>
<feature type="domain" description="Roc" evidence="5">
    <location>
        <begin position="231"/>
        <end position="469"/>
    </location>
</feature>
<dbReference type="GO" id="GO:0009966">
    <property type="term" value="P:regulation of signal transduction"/>
    <property type="evidence" value="ECO:0007669"/>
    <property type="project" value="UniProtKB-ARBA"/>
</dbReference>
<evidence type="ECO:0000256" key="1">
    <source>
        <dbReference type="ARBA" id="ARBA00022614"/>
    </source>
</evidence>
<dbReference type="SMART" id="SM00369">
    <property type="entry name" value="LRR_TYP"/>
    <property type="match status" value="4"/>
</dbReference>
<dbReference type="InterPro" id="IPR020859">
    <property type="entry name" value="ROC"/>
</dbReference>
<accession>A0A8T2NCI1</accession>
<evidence type="ECO:0000313" key="6">
    <source>
        <dbReference type="EMBL" id="KAG9337000.1"/>
    </source>
</evidence>
<dbReference type="AlphaFoldDB" id="A0A8T2NCI1"/>
<keyword evidence="7" id="KW-1185">Reference proteome</keyword>
<dbReference type="PROSITE" id="PS51450">
    <property type="entry name" value="LRR"/>
    <property type="match status" value="2"/>
</dbReference>
<dbReference type="GO" id="GO:0000166">
    <property type="term" value="F:nucleotide binding"/>
    <property type="evidence" value="ECO:0007669"/>
    <property type="project" value="UniProtKB-KW"/>
</dbReference>
<keyword evidence="3" id="KW-0547">Nucleotide-binding</keyword>
<dbReference type="Proteomes" id="UP000824540">
    <property type="component" value="Unassembled WGS sequence"/>
</dbReference>
<dbReference type="InterPro" id="IPR036388">
    <property type="entry name" value="WH-like_DNA-bd_sf"/>
</dbReference>
<dbReference type="OrthoDB" id="40118at2759"/>
<comment type="caution">
    <text evidence="6">The sequence shown here is derived from an EMBL/GenBank/DDBJ whole genome shotgun (WGS) entry which is preliminary data.</text>
</comment>
<keyword evidence="1" id="KW-0433">Leucine-rich repeat</keyword>
<evidence type="ECO:0000313" key="7">
    <source>
        <dbReference type="Proteomes" id="UP000824540"/>
    </source>
</evidence>
<name>A0A8T2NCI1_9TELE</name>
<sequence length="811" mass="93611">MIQTRNREGGREGGRKRKRRGKEIALSDSAQQRKKEDFSKRKLVGIPQELFSRASQVESLDLQVNQLKHVSLISKLTNLKELFLSWNELSEFPREVGELSSLEVLYLNQNRMGNVPTGVFSRLQNLRRLNLSTNQLSELPTDLGKCRKLAYLNISSNRLSNLQVLVGLQGLRELCVDHNRLVELPAELFLGTVLTTFKAVGNPLRKPPEEVCVGGVKDIQSYFSQLGAGLREERARRVKAMFLGSSMAGKSTLCRSLKEGQAVGVAVEDRTVGIDISEVERDGVQLLFWDFAGHEEYYLTHHVFITPQALVILTINLARCVRVGWHSGGSTWARDSEVVGLIPSIADPTSFKDMVSFWMNNVMMRVPDSVVLPVGTHADQCTESEIQEKEKDIGKNIREMLEERQSKLQSRISNIKDKDDPTPFSEQLHRLYHLADLNIKVLDLLPLDCTKSEEIMKLQEHILKHVQNKELFPNVESTLPRSYQVVESSIRNLMKNKDFPKHGIVGIDDLRKRCSDLEELAREDWQCILRYLHRIGIVMWYEEIEGVRDKVFTKPSFLITLFKTVVRHDLVKCLEDLPQNILQKVNGLGRYRKMWANELKGKSTLRNTAIAALVRRSLMQLDLAREDSFVKEIAGSRQREGELVCLLRHFDICLPIKLSSPLNPQAQEFDPRMRWSPSSAQTLYDPDGGYLFPGYLKDTVTVMKMWGVDRDDDLRVNVYFLPEIPYGVFHRLIIRACLLYSKYWLGKDCFLLGYDTTLVLLRQNSDKNQDEYIQIRCRERESKRETKREERENKHVCVRERERDKERRERE</sequence>
<dbReference type="Pfam" id="PF08477">
    <property type="entry name" value="Roc"/>
    <property type="match status" value="1"/>
</dbReference>
<reference evidence="6" key="1">
    <citation type="thesis" date="2021" institute="BYU ScholarsArchive" country="Provo, UT, USA">
        <title>Applications of and Algorithms for Genome Assembly and Genomic Analyses with an Emphasis on Marine Teleosts.</title>
        <authorList>
            <person name="Pickett B.D."/>
        </authorList>
    </citation>
    <scope>NUCLEOTIDE SEQUENCE</scope>
    <source>
        <strain evidence="6">HI-2016</strain>
    </source>
</reference>